<reference evidence="2 3" key="1">
    <citation type="journal article" date="2016" name="Genome Announc.">
        <title>Complete Genome Sequence of Aurantimicrobium minutum Type Strain KNCT, a Planktonic Ultramicrobacterium Isolated from River Water.</title>
        <authorList>
            <person name="Nakai R."/>
            <person name="Fujisawa T."/>
            <person name="Nakamura Y."/>
            <person name="Nishide H."/>
            <person name="Uchiyama I."/>
            <person name="Baba T."/>
            <person name="Toyoda A."/>
            <person name="Fujiyama A."/>
            <person name="Naganuma T."/>
            <person name="Niki H."/>
        </authorList>
    </citation>
    <scope>NUCLEOTIDE SEQUENCE [LARGE SCALE GENOMIC DNA]</scope>
    <source>
        <strain evidence="2 3">KNC</strain>
    </source>
</reference>
<feature type="transmembrane region" description="Helical" evidence="1">
    <location>
        <begin position="6"/>
        <end position="23"/>
    </location>
</feature>
<name>A0A173LX77_9MICO</name>
<evidence type="ECO:0000313" key="2">
    <source>
        <dbReference type="EMBL" id="BAU99462.1"/>
    </source>
</evidence>
<feature type="transmembrane region" description="Helical" evidence="1">
    <location>
        <begin position="44"/>
        <end position="63"/>
    </location>
</feature>
<dbReference type="EMBL" id="AP017457">
    <property type="protein sequence ID" value="BAU99462.1"/>
    <property type="molecule type" value="Genomic_DNA"/>
</dbReference>
<dbReference type="GeneID" id="80452114"/>
<evidence type="ECO:0000256" key="1">
    <source>
        <dbReference type="SAM" id="Phobius"/>
    </source>
</evidence>
<dbReference type="Pfam" id="PF19684">
    <property type="entry name" value="DUF6186"/>
    <property type="match status" value="1"/>
</dbReference>
<proteinExistence type="predicted"/>
<evidence type="ECO:0000313" key="3">
    <source>
        <dbReference type="Proteomes" id="UP000243847"/>
    </source>
</evidence>
<dbReference type="InterPro" id="IPR046177">
    <property type="entry name" value="DUF6186"/>
</dbReference>
<keyword evidence="1" id="KW-0472">Membrane</keyword>
<organism evidence="2 3">
    <name type="scientific">Aurantimicrobium minutum</name>
    <dbReference type="NCBI Taxonomy" id="708131"/>
    <lineage>
        <taxon>Bacteria</taxon>
        <taxon>Bacillati</taxon>
        <taxon>Actinomycetota</taxon>
        <taxon>Actinomycetes</taxon>
        <taxon>Micrococcales</taxon>
        <taxon>Microbacteriaceae</taxon>
        <taxon>Aurantimicrobium</taxon>
    </lineage>
</organism>
<dbReference type="OrthoDB" id="4564350at2"/>
<dbReference type="Proteomes" id="UP000243847">
    <property type="component" value="Chromosome sequence1"/>
</dbReference>
<keyword evidence="1" id="KW-0812">Transmembrane</keyword>
<sequence length="71" mass="8190">MWNLVAFGYLVIVLTAIAVEIYAQRKPHVIAPMGDMLDHVMKSRTTRVAVIAAWWWFGWHFAFAETVQLTL</sequence>
<keyword evidence="1" id="KW-1133">Transmembrane helix</keyword>
<dbReference type="RefSeq" id="WP_096381894.1">
    <property type="nucleotide sequence ID" value="NZ_AP017457.1"/>
</dbReference>
<protein>
    <submittedName>
        <fullName evidence="2">Uncharacterized protein</fullName>
    </submittedName>
</protein>
<dbReference type="AlphaFoldDB" id="A0A173LX77"/>
<gene>
    <name evidence="2" type="ORF">AUMI_19200</name>
</gene>
<accession>A0A173LX77</accession>
<dbReference type="KEGG" id="amin:AUMI_19200"/>